<dbReference type="InterPro" id="IPR011711">
    <property type="entry name" value="GntR_C"/>
</dbReference>
<evidence type="ECO:0000256" key="4">
    <source>
        <dbReference type="SAM" id="MobiDB-lite"/>
    </source>
</evidence>
<dbReference type="SMART" id="SM00345">
    <property type="entry name" value="HTH_GNTR"/>
    <property type="match status" value="1"/>
</dbReference>
<keyword evidence="2" id="KW-0238">DNA-binding</keyword>
<dbReference type="PANTHER" id="PTHR43537:SF20">
    <property type="entry name" value="HTH-TYPE TRANSCRIPTIONAL REPRESSOR GLAR"/>
    <property type="match status" value="1"/>
</dbReference>
<dbReference type="RefSeq" id="WP_233722688.1">
    <property type="nucleotide sequence ID" value="NZ_JAJVCN010000001.1"/>
</dbReference>
<evidence type="ECO:0000259" key="5">
    <source>
        <dbReference type="PROSITE" id="PS50949"/>
    </source>
</evidence>
<dbReference type="InterPro" id="IPR008920">
    <property type="entry name" value="TF_FadR/GntR_C"/>
</dbReference>
<evidence type="ECO:0000256" key="3">
    <source>
        <dbReference type="ARBA" id="ARBA00023163"/>
    </source>
</evidence>
<dbReference type="Gene3D" id="1.20.120.530">
    <property type="entry name" value="GntR ligand-binding domain-like"/>
    <property type="match status" value="1"/>
</dbReference>
<dbReference type="EMBL" id="JAJVCN010000001">
    <property type="protein sequence ID" value="MCE7001627.1"/>
    <property type="molecule type" value="Genomic_DNA"/>
</dbReference>
<feature type="domain" description="HTH gntR-type" evidence="5">
    <location>
        <begin position="8"/>
        <end position="75"/>
    </location>
</feature>
<gene>
    <name evidence="6" type="ORF">LWC34_02040</name>
</gene>
<evidence type="ECO:0000256" key="2">
    <source>
        <dbReference type="ARBA" id="ARBA00023125"/>
    </source>
</evidence>
<dbReference type="Pfam" id="PF07729">
    <property type="entry name" value="FCD"/>
    <property type="match status" value="1"/>
</dbReference>
<accession>A0ABS8Z2Q4</accession>
<keyword evidence="7" id="KW-1185">Reference proteome</keyword>
<dbReference type="SUPFAM" id="SSF46785">
    <property type="entry name" value="Winged helix' DNA-binding domain"/>
    <property type="match status" value="1"/>
</dbReference>
<feature type="compositionally biased region" description="Basic residues" evidence="4">
    <location>
        <begin position="228"/>
        <end position="238"/>
    </location>
</feature>
<dbReference type="Pfam" id="PF00392">
    <property type="entry name" value="GntR"/>
    <property type="match status" value="1"/>
</dbReference>
<dbReference type="SMART" id="SM00895">
    <property type="entry name" value="FCD"/>
    <property type="match status" value="1"/>
</dbReference>
<dbReference type="InterPro" id="IPR000524">
    <property type="entry name" value="Tscrpt_reg_HTH_GntR"/>
</dbReference>
<dbReference type="SUPFAM" id="SSF48008">
    <property type="entry name" value="GntR ligand-binding domain-like"/>
    <property type="match status" value="1"/>
</dbReference>
<sequence>MAKRTGGPTRTDAVYEQLRSDILGGVLESGTRLKFPELCAKYDTSVGVAREALTKLVSAGLVQSEPHLGFVVTQLTLEDLAELTQARIELETLVLRLSIQEGDVDWEAQVVAAHHVLERTPFVDSTSATQSTRGWAEAHAAFHLALLNGCKNRRLVEIARTLRDEAELYRQWSVAPGRGKGRDVAKEHREIMQATVARDADRAVERLRDHIVLTTQLLQPQAEQEPKPKRRKRTVNSA</sequence>
<proteinExistence type="predicted"/>
<evidence type="ECO:0000256" key="1">
    <source>
        <dbReference type="ARBA" id="ARBA00023015"/>
    </source>
</evidence>
<evidence type="ECO:0000313" key="6">
    <source>
        <dbReference type="EMBL" id="MCE7001627.1"/>
    </source>
</evidence>
<feature type="region of interest" description="Disordered" evidence="4">
    <location>
        <begin position="219"/>
        <end position="238"/>
    </location>
</feature>
<keyword evidence="1" id="KW-0805">Transcription regulation</keyword>
<dbReference type="InterPro" id="IPR036388">
    <property type="entry name" value="WH-like_DNA-bd_sf"/>
</dbReference>
<keyword evidence="3" id="KW-0804">Transcription</keyword>
<dbReference type="Proteomes" id="UP001521150">
    <property type="component" value="Unassembled WGS sequence"/>
</dbReference>
<evidence type="ECO:0000313" key="7">
    <source>
        <dbReference type="Proteomes" id="UP001521150"/>
    </source>
</evidence>
<dbReference type="InterPro" id="IPR036390">
    <property type="entry name" value="WH_DNA-bd_sf"/>
</dbReference>
<organism evidence="6 7">
    <name type="scientific">Kibdelosporangium philippinense</name>
    <dbReference type="NCBI Taxonomy" id="211113"/>
    <lineage>
        <taxon>Bacteria</taxon>
        <taxon>Bacillati</taxon>
        <taxon>Actinomycetota</taxon>
        <taxon>Actinomycetes</taxon>
        <taxon>Pseudonocardiales</taxon>
        <taxon>Pseudonocardiaceae</taxon>
        <taxon>Kibdelosporangium</taxon>
    </lineage>
</organism>
<reference evidence="6 7" key="1">
    <citation type="submission" date="2021-12" db="EMBL/GenBank/DDBJ databases">
        <title>Genome sequence of Kibdelosporangium philippinense ATCC 49844.</title>
        <authorList>
            <person name="Fedorov E.A."/>
            <person name="Omeragic M."/>
            <person name="Shalygina K.F."/>
            <person name="Maclea K.S."/>
        </authorList>
    </citation>
    <scope>NUCLEOTIDE SEQUENCE [LARGE SCALE GENOMIC DNA]</scope>
    <source>
        <strain evidence="6 7">ATCC 49844</strain>
    </source>
</reference>
<name>A0ABS8Z2Q4_9PSEU</name>
<dbReference type="PROSITE" id="PS50949">
    <property type="entry name" value="HTH_GNTR"/>
    <property type="match status" value="1"/>
</dbReference>
<protein>
    <submittedName>
        <fullName evidence="6">GntR family transcriptional regulator</fullName>
    </submittedName>
</protein>
<comment type="caution">
    <text evidence="6">The sequence shown here is derived from an EMBL/GenBank/DDBJ whole genome shotgun (WGS) entry which is preliminary data.</text>
</comment>
<dbReference type="PANTHER" id="PTHR43537">
    <property type="entry name" value="TRANSCRIPTIONAL REGULATOR, GNTR FAMILY"/>
    <property type="match status" value="1"/>
</dbReference>
<dbReference type="Gene3D" id="1.10.10.10">
    <property type="entry name" value="Winged helix-like DNA-binding domain superfamily/Winged helix DNA-binding domain"/>
    <property type="match status" value="1"/>
</dbReference>